<dbReference type="AlphaFoldDB" id="A0A7K1LGQ6"/>
<sequence>MTTDPRVALNSLIQAFEEHLTALAAKRGEQDTAVENAYLGIADAFEVYEDAIYVAYNEVTPLEVFVEDEDEDDEDEDEFDEDYEDLDENEDDDLDEDLDDIEAEDLK</sequence>
<dbReference type="EMBL" id="WOGT01000001">
    <property type="protein sequence ID" value="MUN54318.1"/>
    <property type="molecule type" value="Genomic_DNA"/>
</dbReference>
<evidence type="ECO:0000256" key="1">
    <source>
        <dbReference type="SAM" id="MobiDB-lite"/>
    </source>
</evidence>
<accession>A0A7K1LGQ6</accession>
<dbReference type="OrthoDB" id="3268659at2"/>
<feature type="compositionally biased region" description="Acidic residues" evidence="1">
    <location>
        <begin position="65"/>
        <end position="107"/>
    </location>
</feature>
<reference evidence="2 3" key="1">
    <citation type="submission" date="2019-12" db="EMBL/GenBank/DDBJ databases">
        <authorList>
            <person name="Li J."/>
            <person name="Shi Y."/>
            <person name="Xu G."/>
            <person name="Xiao D."/>
            <person name="Ran X."/>
        </authorList>
    </citation>
    <scope>NUCLEOTIDE SEQUENCE [LARGE SCALE GENOMIC DNA]</scope>
    <source>
        <strain evidence="2 3">JCM 15915</strain>
    </source>
</reference>
<evidence type="ECO:0000313" key="2">
    <source>
        <dbReference type="EMBL" id="MUN54318.1"/>
    </source>
</evidence>
<evidence type="ECO:0000313" key="3">
    <source>
        <dbReference type="Proteomes" id="UP000462152"/>
    </source>
</evidence>
<name>A0A7K1LGQ6_9MICC</name>
<organism evidence="2 3">
    <name type="scientific">Rothia koreensis</name>
    <dbReference type="NCBI Taxonomy" id="592378"/>
    <lineage>
        <taxon>Bacteria</taxon>
        <taxon>Bacillati</taxon>
        <taxon>Actinomycetota</taxon>
        <taxon>Actinomycetes</taxon>
        <taxon>Micrococcales</taxon>
        <taxon>Micrococcaceae</taxon>
        <taxon>Rothia</taxon>
    </lineage>
</organism>
<dbReference type="RefSeq" id="WP_129314369.1">
    <property type="nucleotide sequence ID" value="NZ_CP197643.1"/>
</dbReference>
<keyword evidence="3" id="KW-1185">Reference proteome</keyword>
<feature type="region of interest" description="Disordered" evidence="1">
    <location>
        <begin position="63"/>
        <end position="107"/>
    </location>
</feature>
<comment type="caution">
    <text evidence="2">The sequence shown here is derived from an EMBL/GenBank/DDBJ whole genome shotgun (WGS) entry which is preliminary data.</text>
</comment>
<gene>
    <name evidence="2" type="ORF">GMA10_03660</name>
</gene>
<dbReference type="Proteomes" id="UP000462152">
    <property type="component" value="Unassembled WGS sequence"/>
</dbReference>
<protein>
    <recommendedName>
        <fullName evidence="4">Primosomal protein</fullName>
    </recommendedName>
</protein>
<evidence type="ECO:0008006" key="4">
    <source>
        <dbReference type="Google" id="ProtNLM"/>
    </source>
</evidence>
<proteinExistence type="predicted"/>